<name>A0A7L6B0G1_9ACTN</name>
<protein>
    <submittedName>
        <fullName evidence="2">GNAT family N-acetyltransferase</fullName>
        <ecNumber evidence="2">2.3.1.-</ecNumber>
    </submittedName>
</protein>
<dbReference type="AlphaFoldDB" id="A0A7L6B0G1"/>
<keyword evidence="3" id="KW-1185">Reference proteome</keyword>
<feature type="domain" description="N-acetyltransferase" evidence="1">
    <location>
        <begin position="107"/>
        <end position="240"/>
    </location>
</feature>
<organism evidence="2 3">
    <name type="scientific">Micromonospora robiginosa</name>
    <dbReference type="NCBI Taxonomy" id="2749844"/>
    <lineage>
        <taxon>Bacteria</taxon>
        <taxon>Bacillati</taxon>
        <taxon>Actinomycetota</taxon>
        <taxon>Actinomycetes</taxon>
        <taxon>Micromonosporales</taxon>
        <taxon>Micromonosporaceae</taxon>
        <taxon>Micromonospora</taxon>
    </lineage>
</organism>
<dbReference type="Pfam" id="PF12746">
    <property type="entry name" value="GNAT_acetyltran"/>
    <property type="match status" value="1"/>
</dbReference>
<evidence type="ECO:0000313" key="2">
    <source>
        <dbReference type="EMBL" id="QLQ35427.1"/>
    </source>
</evidence>
<proteinExistence type="predicted"/>
<dbReference type="PROSITE" id="PS51186">
    <property type="entry name" value="GNAT"/>
    <property type="match status" value="1"/>
</dbReference>
<gene>
    <name evidence="2" type="ORF">H1D33_18750</name>
</gene>
<dbReference type="EC" id="2.3.1.-" evidence="2"/>
<dbReference type="EMBL" id="CP059322">
    <property type="protein sequence ID" value="QLQ35427.1"/>
    <property type="molecule type" value="Genomic_DNA"/>
</dbReference>
<accession>A0A7L6B0G1</accession>
<evidence type="ECO:0000313" key="3">
    <source>
        <dbReference type="Proteomes" id="UP000510844"/>
    </source>
</evidence>
<dbReference type="KEGG" id="mfeu:H1D33_18750"/>
<dbReference type="Proteomes" id="UP000510844">
    <property type="component" value="Chromosome"/>
</dbReference>
<sequence>MAADPLLARARAAWLGLAGTPMAFPAAGGVEVAASAGSLLCPPGWVGIMRLGDAAVVTVPSDGLVGTVREALRRLPVAELTDAGRLRALLPVAGVLGPASLAYVDENRFRPATSDEVGVVPGEAADLTALLASVPADDADECGLADVTSRAFVVRHGDQVVAAAGYRRWPGRVAHLCVLTRADRRGRGLACAVASAAVADALTNGLLPQWRARPEPSRRVARALGFRQLGAQLSLALTGE</sequence>
<dbReference type="InterPro" id="IPR000182">
    <property type="entry name" value="GNAT_dom"/>
</dbReference>
<evidence type="ECO:0000259" key="1">
    <source>
        <dbReference type="PROSITE" id="PS51186"/>
    </source>
</evidence>
<reference evidence="3" key="1">
    <citation type="submission" date="2020-07" db="EMBL/GenBank/DDBJ databases">
        <title>A new Micromonospora strain with potent antibiotic activity isolated from the microbiome of a mid-Atlantic deep-sea sponge.</title>
        <authorList>
            <person name="Back C.R."/>
            <person name="Stennett H.L."/>
            <person name="Williams S.E."/>
            <person name="Wang L."/>
            <person name="Ojeda Gomez J."/>
            <person name="Abdulle O.M."/>
            <person name="Duffy T."/>
            <person name="Hendry K.R."/>
            <person name="Powell D."/>
            <person name="Stach J.E."/>
            <person name="Essex-Lopresti A.E."/>
            <person name="Willis C.L."/>
            <person name="Curnow P."/>
            <person name="Race P.R."/>
        </authorList>
    </citation>
    <scope>NUCLEOTIDE SEQUENCE [LARGE SCALE GENOMIC DNA]</scope>
    <source>
        <strain evidence="3">28ISP2-46</strain>
    </source>
</reference>
<dbReference type="RefSeq" id="WP_181567960.1">
    <property type="nucleotide sequence ID" value="NZ_CP059322.2"/>
</dbReference>
<keyword evidence="2" id="KW-0012">Acyltransferase</keyword>
<dbReference type="GO" id="GO:0016747">
    <property type="term" value="F:acyltransferase activity, transferring groups other than amino-acyl groups"/>
    <property type="evidence" value="ECO:0007669"/>
    <property type="project" value="InterPro"/>
</dbReference>
<dbReference type="Gene3D" id="3.40.630.30">
    <property type="match status" value="1"/>
</dbReference>
<dbReference type="InterPro" id="IPR027365">
    <property type="entry name" value="GNAT_acetyltra_YdfB-like"/>
</dbReference>
<keyword evidence="2" id="KW-0808">Transferase</keyword>
<reference evidence="2 3" key="2">
    <citation type="journal article" date="2021" name="Mar. Drugs">
        <title>A New Micromonospora Strain with Antibiotic Activity Isolated from the Microbiome of a Mid-Atlantic Deep-Sea Sponge.</title>
        <authorList>
            <person name="Back C.R."/>
            <person name="Stennett H.L."/>
            <person name="Williams S.E."/>
            <person name="Wang L."/>
            <person name="Ojeda Gomez J."/>
            <person name="Abdulle O.M."/>
            <person name="Duffy T."/>
            <person name="Neal C."/>
            <person name="Mantell J."/>
            <person name="Jepson M.A."/>
            <person name="Hendry K.R."/>
            <person name="Powell D."/>
            <person name="Stach J.E.M."/>
            <person name="Essex-Lopresti A.E."/>
            <person name="Willis C.L."/>
            <person name="Curnow P."/>
            <person name="Race P.R."/>
        </authorList>
    </citation>
    <scope>NUCLEOTIDE SEQUENCE [LARGE SCALE GENOMIC DNA]</scope>
    <source>
        <strain evidence="2 3">28ISP2-46</strain>
    </source>
</reference>
<dbReference type="SUPFAM" id="SSF55729">
    <property type="entry name" value="Acyl-CoA N-acyltransferases (Nat)"/>
    <property type="match status" value="1"/>
</dbReference>
<dbReference type="InterPro" id="IPR016181">
    <property type="entry name" value="Acyl_CoA_acyltransferase"/>
</dbReference>